<sequence length="160" mass="17732">MVASGSGAAFSISEDHGDWVREALLDLRLPAEVLLSFRRRRHRPEAEADEEAATSTSAAEKVPDEWGRRIKRSRMVRLPRIAEAPLEEEPAVMKRRASPQSPLDLCRSASASSAEKPEVAPRSLALDAEAVAAEACRIEMEFEIDFLGFAEERDDDAFHS</sequence>
<evidence type="ECO:0000256" key="1">
    <source>
        <dbReference type="SAM" id="MobiDB-lite"/>
    </source>
</evidence>
<evidence type="ECO:0000313" key="2">
    <source>
        <dbReference type="EMBL" id="KAG6466795.1"/>
    </source>
</evidence>
<protein>
    <submittedName>
        <fullName evidence="2">Uncharacterized protein</fullName>
    </submittedName>
</protein>
<dbReference type="Proteomes" id="UP000734854">
    <property type="component" value="Unassembled WGS sequence"/>
</dbReference>
<gene>
    <name evidence="2" type="ORF">ZIOFF_075385</name>
</gene>
<accession>A0A8J5ESN1</accession>
<name>A0A8J5ESN1_ZINOF</name>
<comment type="caution">
    <text evidence="2">The sequence shown here is derived from an EMBL/GenBank/DDBJ whole genome shotgun (WGS) entry which is preliminary data.</text>
</comment>
<dbReference type="AlphaFoldDB" id="A0A8J5ESN1"/>
<feature type="region of interest" description="Disordered" evidence="1">
    <location>
        <begin position="41"/>
        <end position="65"/>
    </location>
</feature>
<reference evidence="2 3" key="1">
    <citation type="submission" date="2020-08" db="EMBL/GenBank/DDBJ databases">
        <title>Plant Genome Project.</title>
        <authorList>
            <person name="Zhang R.-G."/>
        </authorList>
    </citation>
    <scope>NUCLEOTIDE SEQUENCE [LARGE SCALE GENOMIC DNA]</scope>
    <source>
        <tissue evidence="2">Rhizome</tissue>
    </source>
</reference>
<proteinExistence type="predicted"/>
<dbReference type="EMBL" id="JACMSC010000118">
    <property type="protein sequence ID" value="KAG6466795.1"/>
    <property type="molecule type" value="Genomic_DNA"/>
</dbReference>
<evidence type="ECO:0000313" key="3">
    <source>
        <dbReference type="Proteomes" id="UP000734854"/>
    </source>
</evidence>
<feature type="region of interest" description="Disordered" evidence="1">
    <location>
        <begin position="87"/>
        <end position="121"/>
    </location>
</feature>
<keyword evidence="3" id="KW-1185">Reference proteome</keyword>
<organism evidence="2 3">
    <name type="scientific">Zingiber officinale</name>
    <name type="common">Ginger</name>
    <name type="synonym">Amomum zingiber</name>
    <dbReference type="NCBI Taxonomy" id="94328"/>
    <lineage>
        <taxon>Eukaryota</taxon>
        <taxon>Viridiplantae</taxon>
        <taxon>Streptophyta</taxon>
        <taxon>Embryophyta</taxon>
        <taxon>Tracheophyta</taxon>
        <taxon>Spermatophyta</taxon>
        <taxon>Magnoliopsida</taxon>
        <taxon>Liliopsida</taxon>
        <taxon>Zingiberales</taxon>
        <taxon>Zingiberaceae</taxon>
        <taxon>Zingiber</taxon>
    </lineage>
</organism>